<reference evidence="1" key="1">
    <citation type="submission" date="2021-02" db="EMBL/GenBank/DDBJ databases">
        <title>Genome sequence Cadophora malorum strain M34.</title>
        <authorList>
            <person name="Stefanovic E."/>
            <person name="Vu D."/>
            <person name="Scully C."/>
            <person name="Dijksterhuis J."/>
            <person name="Roader J."/>
            <person name="Houbraken J."/>
        </authorList>
    </citation>
    <scope>NUCLEOTIDE SEQUENCE</scope>
    <source>
        <strain evidence="1">M34</strain>
    </source>
</reference>
<sequence>MTTSDPTTSKVPDRTEEDFKAVADLTGPGNMVKIYVGPEKKCWMIHEAGNFAEGTTKEMTLEEDDPEVFKTFVAWLYSLRSGDCYQWRPDLEPWKHCMIYCGLDIFADKIGSKKLREYAWECYQECVENCDHVQFQDHVKEIEMVFEKSPTDSPFRSDLIYGVVGEYLSPRFNNFKRWGEIMACSGAFSEEFAQELKDHMALPACGCQFPACSVHEKGPNTVAAF</sequence>
<proteinExistence type="predicted"/>
<gene>
    <name evidence="1" type="ORF">IFR04_003420</name>
</gene>
<keyword evidence="2" id="KW-1185">Reference proteome</keyword>
<evidence type="ECO:0008006" key="3">
    <source>
        <dbReference type="Google" id="ProtNLM"/>
    </source>
</evidence>
<protein>
    <recommendedName>
        <fullName evidence="3">BTB domain-containing protein</fullName>
    </recommendedName>
</protein>
<accession>A0A8H7WEW6</accession>
<dbReference type="OrthoDB" id="194443at2759"/>
<dbReference type="Proteomes" id="UP000664132">
    <property type="component" value="Unassembled WGS sequence"/>
</dbReference>
<dbReference type="AlphaFoldDB" id="A0A8H7WEW6"/>
<evidence type="ECO:0000313" key="2">
    <source>
        <dbReference type="Proteomes" id="UP000664132"/>
    </source>
</evidence>
<dbReference type="EMBL" id="JAFJYH010000034">
    <property type="protein sequence ID" value="KAG4423453.1"/>
    <property type="molecule type" value="Genomic_DNA"/>
</dbReference>
<evidence type="ECO:0000313" key="1">
    <source>
        <dbReference type="EMBL" id="KAG4423453.1"/>
    </source>
</evidence>
<organism evidence="1 2">
    <name type="scientific">Cadophora malorum</name>
    <dbReference type="NCBI Taxonomy" id="108018"/>
    <lineage>
        <taxon>Eukaryota</taxon>
        <taxon>Fungi</taxon>
        <taxon>Dikarya</taxon>
        <taxon>Ascomycota</taxon>
        <taxon>Pezizomycotina</taxon>
        <taxon>Leotiomycetes</taxon>
        <taxon>Helotiales</taxon>
        <taxon>Ploettnerulaceae</taxon>
        <taxon>Cadophora</taxon>
    </lineage>
</organism>
<comment type="caution">
    <text evidence="1">The sequence shown here is derived from an EMBL/GenBank/DDBJ whole genome shotgun (WGS) entry which is preliminary data.</text>
</comment>
<name>A0A8H7WEW6_9HELO</name>